<keyword evidence="3" id="KW-1185">Reference proteome</keyword>
<keyword evidence="1" id="KW-1133">Transmembrane helix</keyword>
<evidence type="ECO:0000256" key="1">
    <source>
        <dbReference type="SAM" id="Phobius"/>
    </source>
</evidence>
<feature type="transmembrane region" description="Helical" evidence="1">
    <location>
        <begin position="17"/>
        <end position="38"/>
    </location>
</feature>
<evidence type="ECO:0000313" key="3">
    <source>
        <dbReference type="Proteomes" id="UP001162800"/>
    </source>
</evidence>
<dbReference type="Proteomes" id="UP001162800">
    <property type="component" value="Chromosome"/>
</dbReference>
<organism evidence="2 3">
    <name type="scientific">Comamonas endophytica</name>
    <dbReference type="NCBI Taxonomy" id="2949090"/>
    <lineage>
        <taxon>Bacteria</taxon>
        <taxon>Pseudomonadati</taxon>
        <taxon>Pseudomonadota</taxon>
        <taxon>Betaproteobacteria</taxon>
        <taxon>Burkholderiales</taxon>
        <taxon>Comamonadaceae</taxon>
        <taxon>Comamonas</taxon>
    </lineage>
</organism>
<evidence type="ECO:0008006" key="4">
    <source>
        <dbReference type="Google" id="ProtNLM"/>
    </source>
</evidence>
<reference evidence="2" key="1">
    <citation type="submission" date="2022-09" db="EMBL/GenBank/DDBJ databases">
        <title>The complete genome of Acidovorax sp. 5MLIR.</title>
        <authorList>
            <person name="Liu L."/>
            <person name="Yue J."/>
            <person name="Yang F."/>
            <person name="Yuan J."/>
            <person name="Li L."/>
        </authorList>
    </citation>
    <scope>NUCLEOTIDE SEQUENCE</scope>
    <source>
        <strain evidence="2">5MLIR</strain>
    </source>
</reference>
<dbReference type="EMBL" id="CP106881">
    <property type="protein sequence ID" value="UYG51105.1"/>
    <property type="molecule type" value="Genomic_DNA"/>
</dbReference>
<name>A0ABY6G8M1_9BURK</name>
<keyword evidence="1" id="KW-0812">Transmembrane</keyword>
<accession>A0ABY6G8M1</accession>
<evidence type="ECO:0000313" key="2">
    <source>
        <dbReference type="EMBL" id="UYG51105.1"/>
    </source>
</evidence>
<sequence>MPTPNSISAQHQANNDLLIKGVTCAIIGLVVLIAPYFMQASELRNIFLQGHIVGWFALVLGAAFVVQGFVRRRKTRAAEALLVPKTTYTAERKKNRR</sequence>
<proteinExistence type="predicted"/>
<dbReference type="RefSeq" id="WP_231045000.1">
    <property type="nucleotide sequence ID" value="NZ_CP106881.1"/>
</dbReference>
<feature type="transmembrane region" description="Helical" evidence="1">
    <location>
        <begin position="50"/>
        <end position="70"/>
    </location>
</feature>
<keyword evidence="1" id="KW-0472">Membrane</keyword>
<gene>
    <name evidence="2" type="ORF">M9799_13535</name>
</gene>
<protein>
    <recommendedName>
        <fullName evidence="4">LPXTG-motif cell wall-anchored protein</fullName>
    </recommendedName>
</protein>